<dbReference type="Proteomes" id="UP001165121">
    <property type="component" value="Unassembled WGS sequence"/>
</dbReference>
<reference evidence="1" key="1">
    <citation type="submission" date="2023-04" db="EMBL/GenBank/DDBJ databases">
        <title>Phytophthora fragariaefolia NBRC 109709.</title>
        <authorList>
            <person name="Ichikawa N."/>
            <person name="Sato H."/>
            <person name="Tonouchi N."/>
        </authorList>
    </citation>
    <scope>NUCLEOTIDE SEQUENCE</scope>
    <source>
        <strain evidence="1">NBRC 109709</strain>
    </source>
</reference>
<name>A0A9W6XK43_9STRA</name>
<comment type="caution">
    <text evidence="1">The sequence shown here is derived from an EMBL/GenBank/DDBJ whole genome shotgun (WGS) entry which is preliminary data.</text>
</comment>
<accession>A0A9W6XK43</accession>
<sequence>MSRACFASMLRRTHAPQNATLYVLNNHRFPKWLYSYDSSVTRTQREMTHHLVVYVFQLTGARSQQGDVEAAVLARHESPGFALISYRRSGNNSSDAGCDLPAVEIAADSNFAAVEVDLVSSRSNNMEMDIYDRELSRERFPTSENRTFTVGQSPSQVFGNMWIQQQHIIKQQQPKQCQLEHLPTSFMLAGLRKWDRNDGANDFQHRSETDAVDDKYLWQKEAGVREPAFREKAQHLLILWHFIQRVSLSDLEVSANAVKAYLHPHWLSAAVLLRSPSTTISGDLERVVALFLSNIFNIRTTQASVFADINTQSIRDQTTVRTTVHLFLRALSSCTIQRLLREACLVGDGASNKQWLQERFVSLMLDLYDILDDLLHEVSERGSTGKAGVQPSLIPAHVDNVLSLIYGRTHFSALRDKISALFLDRQTPNALSDALNNAFNILAAQAHETMLLSHQQQPQHWGGIADGDTSLSRWSNRWLLDPGSLHFNALVNEAKRDASGALDLVAVAQLIREFGCVTVEAERNSLSLRTAVSFGGAMVMAPMELVLDGCLRGFDVLPSGISTKIATTGGWSIGDYQAKPSDNNQCLNLHFFAFKESTEAHIPSDAPEVASPGKSAGTVVHRISLSLILKHDQGADESTNPAYPRDVFAVLQGTICDSKYTRPSSGVELSSMSSADRSVVWNALKWARLCEVQAGYVAI</sequence>
<dbReference type="AlphaFoldDB" id="A0A9W6XK43"/>
<evidence type="ECO:0000313" key="1">
    <source>
        <dbReference type="EMBL" id="GMF41070.1"/>
    </source>
</evidence>
<dbReference type="EMBL" id="BSXT01001302">
    <property type="protein sequence ID" value="GMF41070.1"/>
    <property type="molecule type" value="Genomic_DNA"/>
</dbReference>
<dbReference type="OrthoDB" id="127844at2759"/>
<organism evidence="1 2">
    <name type="scientific">Phytophthora fragariaefolia</name>
    <dbReference type="NCBI Taxonomy" id="1490495"/>
    <lineage>
        <taxon>Eukaryota</taxon>
        <taxon>Sar</taxon>
        <taxon>Stramenopiles</taxon>
        <taxon>Oomycota</taxon>
        <taxon>Peronosporomycetes</taxon>
        <taxon>Peronosporales</taxon>
        <taxon>Peronosporaceae</taxon>
        <taxon>Phytophthora</taxon>
    </lineage>
</organism>
<protein>
    <submittedName>
        <fullName evidence="1">Unnamed protein product</fullName>
    </submittedName>
</protein>
<evidence type="ECO:0000313" key="2">
    <source>
        <dbReference type="Proteomes" id="UP001165121"/>
    </source>
</evidence>
<gene>
    <name evidence="1" type="ORF">Pfra01_001284600</name>
</gene>
<keyword evidence="2" id="KW-1185">Reference proteome</keyword>
<proteinExistence type="predicted"/>